<proteinExistence type="predicted"/>
<feature type="transmembrane region" description="Helical" evidence="1">
    <location>
        <begin position="175"/>
        <end position="196"/>
    </location>
</feature>
<accession>A0ABV0A646</accession>
<dbReference type="RefSeq" id="WP_346239993.1">
    <property type="nucleotide sequence ID" value="NZ_JAZHYP010000001.1"/>
</dbReference>
<feature type="transmembrane region" description="Helical" evidence="1">
    <location>
        <begin position="82"/>
        <end position="101"/>
    </location>
</feature>
<reference evidence="2 3" key="1">
    <citation type="submission" date="2024-01" db="EMBL/GenBank/DDBJ databases">
        <title>Mariniflexile litorale sp. nov., isolated from the shallow sediments of the Sea of Japan.</title>
        <authorList>
            <person name="Romanenko L."/>
            <person name="Bystritskaya E."/>
            <person name="Isaeva M."/>
        </authorList>
    </citation>
    <scope>NUCLEOTIDE SEQUENCE [LARGE SCALE GENOMIC DNA]</scope>
    <source>
        <strain evidence="2 3">KCTC 32427</strain>
    </source>
</reference>
<dbReference type="EMBL" id="JAZHYP010000001">
    <property type="protein sequence ID" value="MEN3322448.1"/>
    <property type="molecule type" value="Genomic_DNA"/>
</dbReference>
<comment type="caution">
    <text evidence="2">The sequence shown here is derived from an EMBL/GenBank/DDBJ whole genome shotgun (WGS) entry which is preliminary data.</text>
</comment>
<evidence type="ECO:0000256" key="1">
    <source>
        <dbReference type="SAM" id="Phobius"/>
    </source>
</evidence>
<keyword evidence="1" id="KW-0472">Membrane</keyword>
<feature type="transmembrane region" description="Helical" evidence="1">
    <location>
        <begin position="54"/>
        <end position="76"/>
    </location>
</feature>
<evidence type="ECO:0000313" key="3">
    <source>
        <dbReference type="Proteomes" id="UP001416393"/>
    </source>
</evidence>
<feature type="transmembrane region" description="Helical" evidence="1">
    <location>
        <begin position="202"/>
        <end position="219"/>
    </location>
</feature>
<evidence type="ECO:0008006" key="4">
    <source>
        <dbReference type="Google" id="ProtNLM"/>
    </source>
</evidence>
<keyword evidence="1" id="KW-1133">Transmembrane helix</keyword>
<gene>
    <name evidence="2" type="ORF">VP395_01795</name>
</gene>
<feature type="transmembrane region" description="Helical" evidence="1">
    <location>
        <begin position="28"/>
        <end position="47"/>
    </location>
</feature>
<feature type="transmembrane region" description="Helical" evidence="1">
    <location>
        <begin position="149"/>
        <end position="168"/>
    </location>
</feature>
<sequence length="238" mass="27644">MNKSKALAILALLLYILSVVFQFSDEDVIANALKSIILPVVTLLYFVTVKKKSLFFTLFLVLFSVSDLMFFLTPYVSNNIDYFLGNSLYILAYGFLVVEVSKSISLFHVIRNYKIHLLVLTILNIYIIHVLQVIVDPFVAKTNEYYVELIYNIVMLLLLSVALVNYFYKDNVKSLYMFLGALCIVFGEVIWVAYTYISERHFLSVVYITLYVSAFYFFYRQSRIEREVELDESAMLVS</sequence>
<protein>
    <recommendedName>
        <fullName evidence="4">YhhN-like protein</fullName>
    </recommendedName>
</protein>
<organism evidence="2 3">
    <name type="scientific">Mariniflexile soesokkakense</name>
    <dbReference type="NCBI Taxonomy" id="1343160"/>
    <lineage>
        <taxon>Bacteria</taxon>
        <taxon>Pseudomonadati</taxon>
        <taxon>Bacteroidota</taxon>
        <taxon>Flavobacteriia</taxon>
        <taxon>Flavobacteriales</taxon>
        <taxon>Flavobacteriaceae</taxon>
        <taxon>Mariniflexile</taxon>
    </lineage>
</organism>
<keyword evidence="1" id="KW-0812">Transmembrane</keyword>
<keyword evidence="3" id="KW-1185">Reference proteome</keyword>
<name>A0ABV0A646_9FLAO</name>
<feature type="transmembrane region" description="Helical" evidence="1">
    <location>
        <begin position="113"/>
        <end position="134"/>
    </location>
</feature>
<dbReference type="Proteomes" id="UP001416393">
    <property type="component" value="Unassembled WGS sequence"/>
</dbReference>
<evidence type="ECO:0000313" key="2">
    <source>
        <dbReference type="EMBL" id="MEN3322448.1"/>
    </source>
</evidence>